<dbReference type="GO" id="GO:0000139">
    <property type="term" value="C:Golgi membrane"/>
    <property type="evidence" value="ECO:0007669"/>
    <property type="project" value="UniProtKB-SubCell"/>
</dbReference>
<keyword evidence="3" id="KW-0050">Antiport</keyword>
<keyword evidence="6" id="KW-0333">Golgi apparatus</keyword>
<feature type="transmembrane region" description="Helical" evidence="15">
    <location>
        <begin position="125"/>
        <end position="147"/>
    </location>
</feature>
<dbReference type="PRINTS" id="PR01084">
    <property type="entry name" value="NAHEXCHNGR"/>
</dbReference>
<evidence type="ECO:0000256" key="13">
    <source>
        <dbReference type="ARBA" id="ARBA00042692"/>
    </source>
</evidence>
<evidence type="ECO:0000256" key="1">
    <source>
        <dbReference type="ARBA" id="ARBA00004653"/>
    </source>
</evidence>
<keyword evidence="4 15" id="KW-0812">Transmembrane</keyword>
<keyword evidence="9 15" id="KW-0472">Membrane</keyword>
<evidence type="ECO:0000256" key="2">
    <source>
        <dbReference type="ARBA" id="ARBA00022448"/>
    </source>
</evidence>
<evidence type="ECO:0000256" key="3">
    <source>
        <dbReference type="ARBA" id="ARBA00022449"/>
    </source>
</evidence>
<feature type="transmembrane region" description="Helical" evidence="15">
    <location>
        <begin position="56"/>
        <end position="75"/>
    </location>
</feature>
<dbReference type="PANTHER" id="PTHR10110">
    <property type="entry name" value="SODIUM/HYDROGEN EXCHANGER"/>
    <property type="match status" value="1"/>
</dbReference>
<feature type="transmembrane region" description="Helical" evidence="15">
    <location>
        <begin position="399"/>
        <end position="419"/>
    </location>
</feature>
<accession>A0A7S0AHD4</accession>
<dbReference type="Gene3D" id="6.10.140.1330">
    <property type="match status" value="1"/>
</dbReference>
<keyword evidence="7" id="KW-0915">Sodium</keyword>
<evidence type="ECO:0000256" key="12">
    <source>
        <dbReference type="ARBA" id="ARBA00042291"/>
    </source>
</evidence>
<evidence type="ECO:0000256" key="10">
    <source>
        <dbReference type="ARBA" id="ARBA00023201"/>
    </source>
</evidence>
<dbReference type="GO" id="GO:0098719">
    <property type="term" value="P:sodium ion import across plasma membrane"/>
    <property type="evidence" value="ECO:0007669"/>
    <property type="project" value="TreeGrafter"/>
</dbReference>
<keyword evidence="10" id="KW-0739">Sodium transport</keyword>
<evidence type="ECO:0000256" key="7">
    <source>
        <dbReference type="ARBA" id="ARBA00023053"/>
    </source>
</evidence>
<evidence type="ECO:0000256" key="11">
    <source>
        <dbReference type="ARBA" id="ARBA00040570"/>
    </source>
</evidence>
<evidence type="ECO:0000313" key="17">
    <source>
        <dbReference type="EMBL" id="CAD8363442.1"/>
    </source>
</evidence>
<dbReference type="AlphaFoldDB" id="A0A7S0AHD4"/>
<sequence length="592" mass="65195">MPHHFVNMTATKEAIGDLTHAFDILEDRGELLMMCVAGMFMVAFLLGNILHSHHVAWIPESLVVIFIGLISACLWRTTFTDNEFDLRKDSIINKKLLSMVFLPIIIFEAGWGMRNREFISQLPYILIFAVFGTVICMLVVAGLIIATSDSHCVKSLRAAFTYGALIAAVDPVATLATYAHLNVEPLLNILVMGESIINDAVAIVLFETLNDETKESSYFEEKSKHAIVLDISLEVLLLLGGSILLGLGLGAVYSVTLRLVNMKNSPTMGILFITVSAYFTYHFSEHLCGQSGIISTLFSGMILNASVTPQLTVEGALLCSFLLKQLASLADLSVFLFVGFAAVFSTPDGVVFAGYTMLFCLVGRGLATFPLAILSNCVKNQVGKDLPREKRNILSWRHMFMMWHAGLRGGIALVLTLDLGEWVAPHQKKVLINATIITICVYLLVFGGTTEFFLKLMKIPHGDPPPMFLQGSRATQFLYWIHRTFLKPYVKGSVKTDLTMHDSVLQRIMQQAEVPMREVPVSQVPRAGQADLVRTETSARFGLFGRTDVIHADHGWAEGEPEQERVRCCSGSCMAAGTPSGSSSEDDKEESE</sequence>
<feature type="transmembrane region" description="Helical" evidence="15">
    <location>
        <begin position="265"/>
        <end position="283"/>
    </location>
</feature>
<proteinExistence type="predicted"/>
<evidence type="ECO:0000256" key="8">
    <source>
        <dbReference type="ARBA" id="ARBA00023065"/>
    </source>
</evidence>
<gene>
    <name evidence="17" type="ORF">PBAH0796_LOCUS16371</name>
</gene>
<dbReference type="InterPro" id="IPR004709">
    <property type="entry name" value="NaH_exchanger"/>
</dbReference>
<evidence type="ECO:0000256" key="5">
    <source>
        <dbReference type="ARBA" id="ARBA00022989"/>
    </source>
</evidence>
<dbReference type="Pfam" id="PF00999">
    <property type="entry name" value="Na_H_Exchanger"/>
    <property type="match status" value="1"/>
</dbReference>
<protein>
    <recommendedName>
        <fullName evidence="11">Sodium/hydrogen exchanger 8</fullName>
    </recommendedName>
    <alternativeName>
        <fullName evidence="12">Na(+)/H(+) exchanger 8</fullName>
    </alternativeName>
    <alternativeName>
        <fullName evidence="13">Solute carrier family 9 member 8</fullName>
    </alternativeName>
</protein>
<feature type="transmembrane region" description="Helical" evidence="15">
    <location>
        <begin position="31"/>
        <end position="50"/>
    </location>
</feature>
<feature type="transmembrane region" description="Helical" evidence="15">
    <location>
        <begin position="431"/>
        <end position="454"/>
    </location>
</feature>
<dbReference type="EMBL" id="HBEG01027029">
    <property type="protein sequence ID" value="CAD8363442.1"/>
    <property type="molecule type" value="Transcribed_RNA"/>
</dbReference>
<comment type="subcellular location">
    <subcellularLocation>
        <location evidence="1">Golgi apparatus membrane</location>
        <topology evidence="1">Multi-pass membrane protein</topology>
    </subcellularLocation>
</comment>
<keyword evidence="8" id="KW-0406">Ion transport</keyword>
<reference evidence="17" key="1">
    <citation type="submission" date="2021-01" db="EMBL/GenBank/DDBJ databases">
        <authorList>
            <person name="Corre E."/>
            <person name="Pelletier E."/>
            <person name="Niang G."/>
            <person name="Scheremetjew M."/>
            <person name="Finn R."/>
            <person name="Kale V."/>
            <person name="Holt S."/>
            <person name="Cochrane G."/>
            <person name="Meng A."/>
            <person name="Brown T."/>
            <person name="Cohen L."/>
        </authorList>
    </citation>
    <scope>NUCLEOTIDE SEQUENCE</scope>
    <source>
        <strain evidence="17">Pbaha01</strain>
    </source>
</reference>
<keyword evidence="5 15" id="KW-1133">Transmembrane helix</keyword>
<dbReference type="GO" id="GO:0005886">
    <property type="term" value="C:plasma membrane"/>
    <property type="evidence" value="ECO:0007669"/>
    <property type="project" value="TreeGrafter"/>
</dbReference>
<dbReference type="GO" id="GO:0015385">
    <property type="term" value="F:sodium:proton antiporter activity"/>
    <property type="evidence" value="ECO:0007669"/>
    <property type="project" value="InterPro"/>
</dbReference>
<dbReference type="InterPro" id="IPR018422">
    <property type="entry name" value="Cation/H_exchanger_CPA1"/>
</dbReference>
<evidence type="ECO:0000256" key="9">
    <source>
        <dbReference type="ARBA" id="ARBA00023136"/>
    </source>
</evidence>
<dbReference type="PANTHER" id="PTHR10110:SF191">
    <property type="entry name" value="SODIUM_HYDROGEN EXCHANGER 8"/>
    <property type="match status" value="1"/>
</dbReference>
<feature type="domain" description="Cation/H+ exchanger transmembrane" evidence="16">
    <location>
        <begin position="43"/>
        <end position="455"/>
    </location>
</feature>
<feature type="transmembrane region" description="Helical" evidence="15">
    <location>
        <begin position="352"/>
        <end position="378"/>
    </location>
</feature>
<organism evidence="17">
    <name type="scientific">Pyrodinium bahamense</name>
    <dbReference type="NCBI Taxonomy" id="73915"/>
    <lineage>
        <taxon>Eukaryota</taxon>
        <taxon>Sar</taxon>
        <taxon>Alveolata</taxon>
        <taxon>Dinophyceae</taxon>
        <taxon>Gonyaulacales</taxon>
        <taxon>Pyrocystaceae</taxon>
        <taxon>Pyrodinium</taxon>
    </lineage>
</organism>
<evidence type="ECO:0000256" key="4">
    <source>
        <dbReference type="ARBA" id="ARBA00022692"/>
    </source>
</evidence>
<evidence type="ECO:0000256" key="15">
    <source>
        <dbReference type="SAM" id="Phobius"/>
    </source>
</evidence>
<dbReference type="GO" id="GO:0051453">
    <property type="term" value="P:regulation of intracellular pH"/>
    <property type="evidence" value="ECO:0007669"/>
    <property type="project" value="TreeGrafter"/>
</dbReference>
<evidence type="ECO:0000256" key="6">
    <source>
        <dbReference type="ARBA" id="ARBA00023034"/>
    </source>
</evidence>
<dbReference type="InterPro" id="IPR006153">
    <property type="entry name" value="Cation/H_exchanger_TM"/>
</dbReference>
<name>A0A7S0AHD4_9DINO</name>
<keyword evidence="2" id="KW-0813">Transport</keyword>
<evidence type="ECO:0000259" key="16">
    <source>
        <dbReference type="Pfam" id="PF00999"/>
    </source>
</evidence>
<feature type="transmembrane region" description="Helical" evidence="15">
    <location>
        <begin position="326"/>
        <end position="346"/>
    </location>
</feature>
<feature type="transmembrane region" description="Helical" evidence="15">
    <location>
        <begin position="159"/>
        <end position="180"/>
    </location>
</feature>
<feature type="transmembrane region" description="Helical" evidence="15">
    <location>
        <begin position="227"/>
        <end position="253"/>
    </location>
</feature>
<evidence type="ECO:0000256" key="14">
    <source>
        <dbReference type="SAM" id="MobiDB-lite"/>
    </source>
</evidence>
<feature type="region of interest" description="Disordered" evidence="14">
    <location>
        <begin position="573"/>
        <end position="592"/>
    </location>
</feature>
<feature type="transmembrane region" description="Helical" evidence="15">
    <location>
        <begin position="96"/>
        <end position="113"/>
    </location>
</feature>
<dbReference type="GO" id="GO:0015386">
    <property type="term" value="F:potassium:proton antiporter activity"/>
    <property type="evidence" value="ECO:0007669"/>
    <property type="project" value="TreeGrafter"/>
</dbReference>